<reference evidence="3" key="2">
    <citation type="submission" date="2017-06" db="EMBL/GenBank/DDBJ databases">
        <title>WGS assembly of Brachypodium distachyon.</title>
        <authorList>
            <consortium name="The International Brachypodium Initiative"/>
            <person name="Lucas S."/>
            <person name="Harmon-Smith M."/>
            <person name="Lail K."/>
            <person name="Tice H."/>
            <person name="Grimwood J."/>
            <person name="Bruce D."/>
            <person name="Barry K."/>
            <person name="Shu S."/>
            <person name="Lindquist E."/>
            <person name="Wang M."/>
            <person name="Pitluck S."/>
            <person name="Vogel J.P."/>
            <person name="Garvin D.F."/>
            <person name="Mockler T.C."/>
            <person name="Schmutz J."/>
            <person name="Rokhsar D."/>
            <person name="Bevan M.W."/>
        </authorList>
    </citation>
    <scope>NUCLEOTIDE SEQUENCE</scope>
    <source>
        <strain evidence="3">Bd21</strain>
    </source>
</reference>
<name>I1I7I9_BRADI</name>
<feature type="region of interest" description="Disordered" evidence="1">
    <location>
        <begin position="425"/>
        <end position="458"/>
    </location>
</feature>
<organism evidence="3">
    <name type="scientific">Brachypodium distachyon</name>
    <name type="common">Purple false brome</name>
    <name type="synonym">Trachynia distachya</name>
    <dbReference type="NCBI Taxonomy" id="15368"/>
    <lineage>
        <taxon>Eukaryota</taxon>
        <taxon>Viridiplantae</taxon>
        <taxon>Streptophyta</taxon>
        <taxon>Embryophyta</taxon>
        <taxon>Tracheophyta</taxon>
        <taxon>Spermatophyta</taxon>
        <taxon>Magnoliopsida</taxon>
        <taxon>Liliopsida</taxon>
        <taxon>Poales</taxon>
        <taxon>Poaceae</taxon>
        <taxon>BOP clade</taxon>
        <taxon>Pooideae</taxon>
        <taxon>Stipodae</taxon>
        <taxon>Brachypodieae</taxon>
        <taxon>Brachypodium</taxon>
    </lineage>
</organism>
<feature type="domain" description="DUF7815" evidence="2">
    <location>
        <begin position="50"/>
        <end position="76"/>
    </location>
</feature>
<dbReference type="EMBL" id="CM000882">
    <property type="protein sequence ID" value="KQJ98506.1"/>
    <property type="molecule type" value="Genomic_DNA"/>
</dbReference>
<evidence type="ECO:0000313" key="4">
    <source>
        <dbReference type="EnsemblPlants" id="KQJ98506"/>
    </source>
</evidence>
<dbReference type="PANTHER" id="PTHR36308">
    <property type="entry name" value="DENTIN SIALOPHOSPHOPROTEIN-RELATED"/>
    <property type="match status" value="1"/>
</dbReference>
<dbReference type="STRING" id="15368.I1I7I9"/>
<dbReference type="OMA" id="PAFANWD"/>
<evidence type="ECO:0000256" key="1">
    <source>
        <dbReference type="SAM" id="MobiDB-lite"/>
    </source>
</evidence>
<dbReference type="Pfam" id="PF25122">
    <property type="entry name" value="DUF7815"/>
    <property type="match status" value="1"/>
</dbReference>
<reference evidence="4" key="3">
    <citation type="submission" date="2018-08" db="UniProtKB">
        <authorList>
            <consortium name="EnsemblPlants"/>
        </authorList>
    </citation>
    <scope>IDENTIFICATION</scope>
    <source>
        <strain evidence="4">cv. Bd21</strain>
    </source>
</reference>
<dbReference type="AlphaFoldDB" id="I1I7I9"/>
<dbReference type="InterPro" id="IPR056717">
    <property type="entry name" value="DUF7815"/>
</dbReference>
<dbReference type="PANTHER" id="PTHR36308:SF1">
    <property type="entry name" value="DENTIN SIALOPHOSPHOPROTEIN-RELATED"/>
    <property type="match status" value="1"/>
</dbReference>
<evidence type="ECO:0000259" key="2">
    <source>
        <dbReference type="Pfam" id="PF25122"/>
    </source>
</evidence>
<evidence type="ECO:0000313" key="5">
    <source>
        <dbReference type="Proteomes" id="UP000008810"/>
    </source>
</evidence>
<dbReference type="RefSeq" id="XP_003574569.1">
    <property type="nucleotide sequence ID" value="XM_003574521.4"/>
</dbReference>
<dbReference type="EnsemblPlants" id="KQJ98506">
    <property type="protein sequence ID" value="KQJ98506"/>
    <property type="gene ID" value="BRADI_3g37280v3"/>
</dbReference>
<dbReference type="ExpressionAtlas" id="I1I7I9">
    <property type="expression patterns" value="baseline"/>
</dbReference>
<protein>
    <recommendedName>
        <fullName evidence="2">DUF7815 domain-containing protein</fullName>
    </recommendedName>
</protein>
<accession>I1I7I9</accession>
<evidence type="ECO:0000313" key="3">
    <source>
        <dbReference type="EMBL" id="KQJ98506.1"/>
    </source>
</evidence>
<reference evidence="3 4" key="1">
    <citation type="journal article" date="2010" name="Nature">
        <title>Genome sequencing and analysis of the model grass Brachypodium distachyon.</title>
        <authorList>
            <consortium name="International Brachypodium Initiative"/>
        </authorList>
    </citation>
    <scope>NUCLEOTIDE SEQUENCE [LARGE SCALE GENOMIC DNA]</scope>
    <source>
        <strain evidence="3 4">Bd21</strain>
    </source>
</reference>
<dbReference type="KEGG" id="bdi:100842877"/>
<dbReference type="OrthoDB" id="1904894at2759"/>
<dbReference type="HOGENOM" id="CLU_022580_0_0_1"/>
<dbReference type="eggNOG" id="ENOG502QTSY">
    <property type="taxonomic scope" value="Eukaryota"/>
</dbReference>
<sequence>MEIPTAAIHRLQSSIREAASAPSSSLDTVPDPPFPSVADAIAAFDRDASPELLCGRCGLAGGLLRGDQSAVCAYCGFSRREEGDGIAFRGSLAYRWLLGSLGLDGSEAVEFDDDSVDSNKSKEVPTSGMVLSDLLDLKLTFPLDFESREISGSPRSTEQSSVTSTLNLPGVNLDSFFIERIEATAAAVLPRTDAVVQEKHCKNRESSGSEMHVASKGFESFGTKTGSESTHQMGASTSFANWDAGFQSTGSESVVGDSKQLDLFKSASVAEPSNFPASGTAITTVAAGNETNMKSTSLEHSEDLASASGTLNKDSLFIQKAAPAIVGNNSGVVTENSVAEFTGSYLNKNSVQSNKLPGRGEAGVSIDETFDDWQEFTGGGNQDIPPNVGEHTKGPLVRGSSEVKTMDSLAVSCMGSSSNVVGDSDDWQAFASSSGQGGEGSMKPVEGSSSGLGFGGSVNQFEETGMSLEHSLEAHSVDLWPAGNVKEHNTTEVKQTDDSFDDWQDFTTSGQAQVASFSQAGEITEVSHVSHREIGVDSWFTANTGESRNIDLVNRNNVTLDDWQGFSGSDRAQQSLSNVGGELADISFGQHDGTGSVQLWANASSKGATDTVSTNMEDNAFDIWQDLTTSGHQQENSSNVGRETSASYPAKEIDTMSLWLTSNVKESNSSSKGVTRIDGSPDGWQDFASFGQAQGNMKIPVEGQFLEGPSGVEPVDLWSSSHTEEFKNLEQINENDDPFDFKNSPQLKVGLQDPPHVPLSDKPSVLRPDIPGLEFGSFALSALSQSQTDRANAVLSDEHLERTNGMQQMVDDALSTVQATSSHDNYSIPKSESGNANVEKLLSQMPDLSFMLKDELSVPDKPADHSKS</sequence>
<dbReference type="GeneID" id="100842877"/>
<dbReference type="Gramene" id="KQJ98506">
    <property type="protein sequence ID" value="KQJ98506"/>
    <property type="gene ID" value="BRADI_3g37280v3"/>
</dbReference>
<proteinExistence type="predicted"/>
<gene>
    <name evidence="4" type="primary">LOC100842877</name>
    <name evidence="3" type="ORF">BRADI_3g37280v3</name>
</gene>
<keyword evidence="5" id="KW-1185">Reference proteome</keyword>
<dbReference type="Proteomes" id="UP000008810">
    <property type="component" value="Chromosome 3"/>
</dbReference>